<gene>
    <name evidence="2" type="ORF">PXH66_01885</name>
</gene>
<dbReference type="RefSeq" id="WP_330930131.1">
    <property type="nucleotide sequence ID" value="NZ_CP119075.1"/>
</dbReference>
<dbReference type="SUPFAM" id="SSF48452">
    <property type="entry name" value="TPR-like"/>
    <property type="match status" value="1"/>
</dbReference>
<dbReference type="InterPro" id="IPR011990">
    <property type="entry name" value="TPR-like_helical_dom_sf"/>
</dbReference>
<keyword evidence="3" id="KW-1185">Reference proteome</keyword>
<accession>A0AAF0CP82</accession>
<feature type="compositionally biased region" description="Polar residues" evidence="1">
    <location>
        <begin position="1"/>
        <end position="11"/>
    </location>
</feature>
<evidence type="ECO:0000313" key="3">
    <source>
        <dbReference type="Proteomes" id="UP001218638"/>
    </source>
</evidence>
<dbReference type="Gene3D" id="1.25.40.10">
    <property type="entry name" value="Tetratricopeptide repeat domain"/>
    <property type="match status" value="2"/>
</dbReference>
<name>A0AAF0CP82_9BACT</name>
<proteinExistence type="predicted"/>
<dbReference type="InterPro" id="IPR019734">
    <property type="entry name" value="TPR_rpt"/>
</dbReference>
<evidence type="ECO:0000256" key="1">
    <source>
        <dbReference type="SAM" id="MobiDB-lite"/>
    </source>
</evidence>
<dbReference type="Proteomes" id="UP001218638">
    <property type="component" value="Chromosome"/>
</dbReference>
<evidence type="ECO:0000313" key="2">
    <source>
        <dbReference type="EMBL" id="WED65600.1"/>
    </source>
</evidence>
<protein>
    <submittedName>
        <fullName evidence="2">Tetratricopeptide repeat protein</fullName>
    </submittedName>
</protein>
<dbReference type="Pfam" id="PF13174">
    <property type="entry name" value="TPR_6"/>
    <property type="match status" value="2"/>
</dbReference>
<feature type="region of interest" description="Disordered" evidence="1">
    <location>
        <begin position="1"/>
        <end position="28"/>
    </location>
</feature>
<sequence>MSGLSRGQNVATDPALPPLMGTAEAPGDPVPGFAREGAARRALEMGFPSVATRLYAELVAAATDPVERDRLILDGVMALFEADRIDEAATAMLDLSVPNGPRSRLRRGLIAMARGDVAGADAALVPGMAATLPVNERAWFHYLVGAIAGARDEPQLARRAYANAIAAATSGLQRARFELADLRSSWHVSQPTPEQASRLLRRWQEYEGEQIGYDSAKRYAAVVAALGDKATAISFLQNQILVLRGGQVAQRDDFRLLLGLIAGADNDMGRNALLRLLAEGAGREKQRIALRMLVEGSSDDAQRANLRNEISQLLAETEAHPIEQDLLLFRAQLTPDTTAATRDALSLLERFPASDLRPTALSILVGAAWDSGRYRTAAGYAAQARRELPAGEREVRAQMGLLQAEAFFRGDDFRSAADAYAAALDELPSGVAAGDVVFQEVLARIADNQLTAAATRIDLLATDPRFDVINRWQAEWNLARAMQAQGRAADAYDRVNQLMAELGAGRAVIPDALAVRIAWLQARLALEAGEPEQTLTRAPEVRRRVGSVSPELREEVLSSMQLLEAEAYFALGRHDEALSTLQALRAEHANTEAAVYSYIAEANAQAAQGLLVEAQRLLTELVSTYRDNRYAPFALYQSALMAEGRREDIYLREAIEKIEELVTRYPQSDLVFYARFKQGDLLRKLNEWGSARQAYELIINQYPQHEDVRAAQMALADTMKAQAGVNDRSLKDSAAAIYERLRDLATAPMELRIEAGFKSGHLLSERGRWERAAETWWQVVDEFLLENNDPAALGTRGRYWLARTLRYLGELFERQGRWEEARRSYAVMRDRGLSQAGWAEAQLERLGVRGTVETTTGR</sequence>
<reference evidence="2" key="1">
    <citation type="submission" date="2023-03" db="EMBL/GenBank/DDBJ databases">
        <title>Lomoglobus Profundus gen. nov., sp. nov., a novel member of the phylum Verrucomicrobia, isolated from deep-marine sediment of South China Sea.</title>
        <authorList>
            <person name="Ahmad T."/>
            <person name="Ishaq S.E."/>
            <person name="Wang F."/>
        </authorList>
    </citation>
    <scope>NUCLEOTIDE SEQUENCE</scope>
    <source>
        <strain evidence="2">LMO-M01</strain>
    </source>
</reference>
<dbReference type="AlphaFoldDB" id="A0AAF0CP82"/>
<dbReference type="SMART" id="SM00028">
    <property type="entry name" value="TPR"/>
    <property type="match status" value="5"/>
</dbReference>
<organism evidence="2 3">
    <name type="scientific">Synoicihabitans lomoniglobus</name>
    <dbReference type="NCBI Taxonomy" id="2909285"/>
    <lineage>
        <taxon>Bacteria</taxon>
        <taxon>Pseudomonadati</taxon>
        <taxon>Verrucomicrobiota</taxon>
        <taxon>Opitutia</taxon>
        <taxon>Opitutales</taxon>
        <taxon>Opitutaceae</taxon>
        <taxon>Synoicihabitans</taxon>
    </lineage>
</organism>
<dbReference type="EMBL" id="CP119075">
    <property type="protein sequence ID" value="WED65600.1"/>
    <property type="molecule type" value="Genomic_DNA"/>
</dbReference>
<dbReference type="KEGG" id="slom:PXH66_01885"/>